<accession>A0A7J8JI48</accession>
<evidence type="ECO:0000313" key="3">
    <source>
        <dbReference type="Proteomes" id="UP000593571"/>
    </source>
</evidence>
<protein>
    <submittedName>
        <fullName evidence="2">Uncharacterized protein</fullName>
    </submittedName>
</protein>
<reference evidence="2 3" key="1">
    <citation type="journal article" date="2020" name="Nature">
        <title>Six reference-quality genomes reveal evolution of bat adaptations.</title>
        <authorList>
            <person name="Jebb D."/>
            <person name="Huang Z."/>
            <person name="Pippel M."/>
            <person name="Hughes G.M."/>
            <person name="Lavrichenko K."/>
            <person name="Devanna P."/>
            <person name="Winkler S."/>
            <person name="Jermiin L.S."/>
            <person name="Skirmuntt E.C."/>
            <person name="Katzourakis A."/>
            <person name="Burkitt-Gray L."/>
            <person name="Ray D.A."/>
            <person name="Sullivan K.A.M."/>
            <person name="Roscito J.G."/>
            <person name="Kirilenko B.M."/>
            <person name="Davalos L.M."/>
            <person name="Corthals A.P."/>
            <person name="Power M.L."/>
            <person name="Jones G."/>
            <person name="Ransome R.D."/>
            <person name="Dechmann D.K.N."/>
            <person name="Locatelli A.G."/>
            <person name="Puechmaille S.J."/>
            <person name="Fedrigo O."/>
            <person name="Jarvis E.D."/>
            <person name="Hiller M."/>
            <person name="Vernes S.C."/>
            <person name="Myers E.W."/>
            <person name="Teeling E.C."/>
        </authorList>
    </citation>
    <scope>NUCLEOTIDE SEQUENCE [LARGE SCALE GENOMIC DNA]</scope>
    <source>
        <strain evidence="2">MRouAeg1</strain>
        <tissue evidence="2">Muscle</tissue>
    </source>
</reference>
<evidence type="ECO:0000313" key="2">
    <source>
        <dbReference type="EMBL" id="KAF6495752.1"/>
    </source>
</evidence>
<keyword evidence="3" id="KW-1185">Reference proteome</keyword>
<proteinExistence type="predicted"/>
<dbReference type="AlphaFoldDB" id="A0A7J8JI48"/>
<dbReference type="Proteomes" id="UP000593571">
    <property type="component" value="Unassembled WGS sequence"/>
</dbReference>
<dbReference type="EMBL" id="JACASE010000002">
    <property type="protein sequence ID" value="KAF6495752.1"/>
    <property type="molecule type" value="Genomic_DNA"/>
</dbReference>
<sequence length="131" mass="13944">MPREAAGHFAHAGLGGRPAEQESGNDPLPPAVSLHRPLLTELQCQLVKEKPLQGPRSIFTALRSNKSITGPLRLAIKQPVALLKAQGHILARRCSPCRQVELSEAAPTTSALAKRESTLLGPPLNAAVLKL</sequence>
<organism evidence="2 3">
    <name type="scientific">Rousettus aegyptiacus</name>
    <name type="common">Egyptian fruit bat</name>
    <name type="synonym">Pteropus aegyptiacus</name>
    <dbReference type="NCBI Taxonomy" id="9407"/>
    <lineage>
        <taxon>Eukaryota</taxon>
        <taxon>Metazoa</taxon>
        <taxon>Chordata</taxon>
        <taxon>Craniata</taxon>
        <taxon>Vertebrata</taxon>
        <taxon>Euteleostomi</taxon>
        <taxon>Mammalia</taxon>
        <taxon>Eutheria</taxon>
        <taxon>Laurasiatheria</taxon>
        <taxon>Chiroptera</taxon>
        <taxon>Yinpterochiroptera</taxon>
        <taxon>Pteropodoidea</taxon>
        <taxon>Pteropodidae</taxon>
        <taxon>Rousettinae</taxon>
        <taxon>Rousettus</taxon>
    </lineage>
</organism>
<evidence type="ECO:0000256" key="1">
    <source>
        <dbReference type="SAM" id="MobiDB-lite"/>
    </source>
</evidence>
<feature type="region of interest" description="Disordered" evidence="1">
    <location>
        <begin position="1"/>
        <end position="32"/>
    </location>
</feature>
<name>A0A7J8JI48_ROUAE</name>
<gene>
    <name evidence="2" type="ORF">HJG63_010141</name>
</gene>
<comment type="caution">
    <text evidence="2">The sequence shown here is derived from an EMBL/GenBank/DDBJ whole genome shotgun (WGS) entry which is preliminary data.</text>
</comment>